<dbReference type="Gene3D" id="2.60.120.920">
    <property type="match status" value="1"/>
</dbReference>
<dbReference type="PROSITE" id="PS50188">
    <property type="entry name" value="B302_SPRY"/>
    <property type="match status" value="1"/>
</dbReference>
<dbReference type="AlphaFoldDB" id="A0AAD5AVH5"/>
<name>A0AAD5AVH5_SILAS</name>
<dbReference type="InterPro" id="IPR001870">
    <property type="entry name" value="B30.2/SPRY"/>
</dbReference>
<dbReference type="PANTHER" id="PTHR25465:SF31">
    <property type="entry name" value="RING-TYPE DOMAIN-CONTAINING PROTEIN"/>
    <property type="match status" value="1"/>
</dbReference>
<protein>
    <submittedName>
        <fullName evidence="5">FinTRIM family, member 82</fullName>
    </submittedName>
</protein>
<feature type="non-terminal residue" evidence="5">
    <location>
        <position position="159"/>
    </location>
</feature>
<keyword evidence="2" id="KW-0863">Zinc-finger</keyword>
<organism evidence="5 6">
    <name type="scientific">Silurus asotus</name>
    <name type="common">Amur catfish</name>
    <name type="synonym">Parasilurus asotus</name>
    <dbReference type="NCBI Taxonomy" id="30991"/>
    <lineage>
        <taxon>Eukaryota</taxon>
        <taxon>Metazoa</taxon>
        <taxon>Chordata</taxon>
        <taxon>Craniata</taxon>
        <taxon>Vertebrata</taxon>
        <taxon>Euteleostomi</taxon>
        <taxon>Actinopterygii</taxon>
        <taxon>Neopterygii</taxon>
        <taxon>Teleostei</taxon>
        <taxon>Ostariophysi</taxon>
        <taxon>Siluriformes</taxon>
        <taxon>Siluridae</taxon>
        <taxon>Silurus</taxon>
    </lineage>
</organism>
<evidence type="ECO:0000259" key="4">
    <source>
        <dbReference type="PROSITE" id="PS50188"/>
    </source>
</evidence>
<evidence type="ECO:0000256" key="1">
    <source>
        <dbReference type="ARBA" id="ARBA00022723"/>
    </source>
</evidence>
<dbReference type="SUPFAM" id="SSF49899">
    <property type="entry name" value="Concanavalin A-like lectins/glucanases"/>
    <property type="match status" value="1"/>
</dbReference>
<gene>
    <name evidence="5" type="ORF">C0J50_16800</name>
</gene>
<reference evidence="5" key="1">
    <citation type="submission" date="2018-07" db="EMBL/GenBank/DDBJ databases">
        <title>Comparative genomics of catfishes provides insights into carnivory and benthic adaptation.</title>
        <authorList>
            <person name="Zhang Y."/>
            <person name="Wang D."/>
            <person name="Peng Z."/>
            <person name="Zheng S."/>
            <person name="Shao F."/>
            <person name="Tao W."/>
        </authorList>
    </citation>
    <scope>NUCLEOTIDE SEQUENCE</scope>
    <source>
        <strain evidence="5">Chongqing</strain>
    </source>
</reference>
<dbReference type="InterPro" id="IPR013320">
    <property type="entry name" value="ConA-like_dom_sf"/>
</dbReference>
<evidence type="ECO:0000256" key="2">
    <source>
        <dbReference type="ARBA" id="ARBA00022771"/>
    </source>
</evidence>
<evidence type="ECO:0000256" key="3">
    <source>
        <dbReference type="ARBA" id="ARBA00022833"/>
    </source>
</evidence>
<dbReference type="GO" id="GO:0008270">
    <property type="term" value="F:zinc ion binding"/>
    <property type="evidence" value="ECO:0007669"/>
    <property type="project" value="UniProtKB-KW"/>
</dbReference>
<comment type="caution">
    <text evidence="5">The sequence shown here is derived from an EMBL/GenBank/DDBJ whole genome shotgun (WGS) entry which is preliminary data.</text>
</comment>
<keyword evidence="1" id="KW-0479">Metal-binding</keyword>
<dbReference type="Proteomes" id="UP001205998">
    <property type="component" value="Unassembled WGS sequence"/>
</dbReference>
<feature type="domain" description="B30.2/SPRY" evidence="4">
    <location>
        <begin position="1"/>
        <end position="159"/>
    </location>
</feature>
<keyword evidence="3" id="KW-0862">Zinc</keyword>
<proteinExistence type="predicted"/>
<dbReference type="PANTHER" id="PTHR25465">
    <property type="entry name" value="B-BOX DOMAIN CONTAINING"/>
    <property type="match status" value="1"/>
</dbReference>
<evidence type="ECO:0000313" key="6">
    <source>
        <dbReference type="Proteomes" id="UP001205998"/>
    </source>
</evidence>
<keyword evidence="6" id="KW-1185">Reference proteome</keyword>
<dbReference type="InterPro" id="IPR043136">
    <property type="entry name" value="B30.2/SPRY_sf"/>
</dbReference>
<feature type="non-terminal residue" evidence="5">
    <location>
        <position position="1"/>
    </location>
</feature>
<sequence length="159" mass="18747">DYQELNINYIYDLICSQDRKGIAWLPEFEDMYYDLENITNEQTKWVKASCREKLEDGRFYWEVQWTGFVCLALKDGKAGIIGKYLKFICNKDQYSAIHEEAARMKTIYMCVYPRPKPGPETFGVYLDYPEGTLSFYRISSQGVNHLYTFHTTFNKPVIP</sequence>
<dbReference type="PRINTS" id="PR01407">
    <property type="entry name" value="BUTYPHLNCDUF"/>
</dbReference>
<dbReference type="InterPro" id="IPR003879">
    <property type="entry name" value="Butyrophylin_SPRY"/>
</dbReference>
<dbReference type="InterPro" id="IPR051051">
    <property type="entry name" value="E3_ubiq-ligase_TRIM/RNF"/>
</dbReference>
<dbReference type="EMBL" id="MU551601">
    <property type="protein sequence ID" value="KAI5623614.1"/>
    <property type="molecule type" value="Genomic_DNA"/>
</dbReference>
<evidence type="ECO:0000313" key="5">
    <source>
        <dbReference type="EMBL" id="KAI5623614.1"/>
    </source>
</evidence>
<accession>A0AAD5AVH5</accession>